<comment type="caution">
    <text evidence="1">The sequence shown here is derived from an EMBL/GenBank/DDBJ whole genome shotgun (WGS) entry which is preliminary data.</text>
</comment>
<dbReference type="EMBL" id="BKCJ011327478">
    <property type="protein sequence ID" value="GFD21130.1"/>
    <property type="molecule type" value="Genomic_DNA"/>
</dbReference>
<feature type="non-terminal residue" evidence="1">
    <location>
        <position position="56"/>
    </location>
</feature>
<gene>
    <name evidence="1" type="ORF">Tci_893099</name>
</gene>
<evidence type="ECO:0000313" key="1">
    <source>
        <dbReference type="EMBL" id="GFD21130.1"/>
    </source>
</evidence>
<proteinExistence type="predicted"/>
<name>A0A699UF58_TANCI</name>
<reference evidence="1" key="1">
    <citation type="journal article" date="2019" name="Sci. Rep.">
        <title>Draft genome of Tanacetum cinerariifolium, the natural source of mosquito coil.</title>
        <authorList>
            <person name="Yamashiro T."/>
            <person name="Shiraishi A."/>
            <person name="Satake H."/>
            <person name="Nakayama K."/>
        </authorList>
    </citation>
    <scope>NUCLEOTIDE SEQUENCE</scope>
</reference>
<accession>A0A699UF58</accession>
<protein>
    <submittedName>
        <fullName evidence="1">Uncharacterized protein</fullName>
    </submittedName>
</protein>
<dbReference type="AlphaFoldDB" id="A0A699UF58"/>
<organism evidence="1">
    <name type="scientific">Tanacetum cinerariifolium</name>
    <name type="common">Dalmatian daisy</name>
    <name type="synonym">Chrysanthemum cinerariifolium</name>
    <dbReference type="NCBI Taxonomy" id="118510"/>
    <lineage>
        <taxon>Eukaryota</taxon>
        <taxon>Viridiplantae</taxon>
        <taxon>Streptophyta</taxon>
        <taxon>Embryophyta</taxon>
        <taxon>Tracheophyta</taxon>
        <taxon>Spermatophyta</taxon>
        <taxon>Magnoliopsida</taxon>
        <taxon>eudicotyledons</taxon>
        <taxon>Gunneridae</taxon>
        <taxon>Pentapetalae</taxon>
        <taxon>asterids</taxon>
        <taxon>campanulids</taxon>
        <taxon>Asterales</taxon>
        <taxon>Asteraceae</taxon>
        <taxon>Asteroideae</taxon>
        <taxon>Anthemideae</taxon>
        <taxon>Anthemidinae</taxon>
        <taxon>Tanacetum</taxon>
    </lineage>
</organism>
<sequence>MLERFTRVAGTTKVISGPEAIMIEQCLQMRLRSCVSLAGNVRSSVSSRGKEQCLLM</sequence>